<evidence type="ECO:0000313" key="2">
    <source>
        <dbReference type="EMBL" id="CAC5417487.1"/>
    </source>
</evidence>
<gene>
    <name evidence="2" type="ORF">MCOR_49983</name>
</gene>
<feature type="compositionally biased region" description="Basic and acidic residues" evidence="1">
    <location>
        <begin position="54"/>
        <end position="63"/>
    </location>
</feature>
<protein>
    <submittedName>
        <fullName evidence="2">Uncharacterized protein</fullName>
    </submittedName>
</protein>
<keyword evidence="3" id="KW-1185">Reference proteome</keyword>
<feature type="compositionally biased region" description="Polar residues" evidence="1">
    <location>
        <begin position="30"/>
        <end position="46"/>
    </location>
</feature>
<sequence length="155" mass="17432">MQTDVGGNDHLPKRDFNKDNNPPTRHCAVVQNQQAGFSRRANSAMGNKTGKSSSETKEEEVPRTRNRHPREELEDMVFSSGGRLSLVGKSWETGGEPLVGYGGREKSSGRVSWFLAESDQLKSAHPWEIVVDSAKQSRRGVHLMMELEEQWKHCI</sequence>
<dbReference type="AlphaFoldDB" id="A0A6J8EB03"/>
<accession>A0A6J8EB03</accession>
<dbReference type="Proteomes" id="UP000507470">
    <property type="component" value="Unassembled WGS sequence"/>
</dbReference>
<feature type="region of interest" description="Disordered" evidence="1">
    <location>
        <begin position="1"/>
        <end position="70"/>
    </location>
</feature>
<evidence type="ECO:0000256" key="1">
    <source>
        <dbReference type="SAM" id="MobiDB-lite"/>
    </source>
</evidence>
<dbReference type="EMBL" id="CACVKT020008742">
    <property type="protein sequence ID" value="CAC5417487.1"/>
    <property type="molecule type" value="Genomic_DNA"/>
</dbReference>
<evidence type="ECO:0000313" key="3">
    <source>
        <dbReference type="Proteomes" id="UP000507470"/>
    </source>
</evidence>
<organism evidence="2 3">
    <name type="scientific">Mytilus coruscus</name>
    <name type="common">Sea mussel</name>
    <dbReference type="NCBI Taxonomy" id="42192"/>
    <lineage>
        <taxon>Eukaryota</taxon>
        <taxon>Metazoa</taxon>
        <taxon>Spiralia</taxon>
        <taxon>Lophotrochozoa</taxon>
        <taxon>Mollusca</taxon>
        <taxon>Bivalvia</taxon>
        <taxon>Autobranchia</taxon>
        <taxon>Pteriomorphia</taxon>
        <taxon>Mytilida</taxon>
        <taxon>Mytiloidea</taxon>
        <taxon>Mytilidae</taxon>
        <taxon>Mytilinae</taxon>
        <taxon>Mytilus</taxon>
    </lineage>
</organism>
<name>A0A6J8EB03_MYTCO</name>
<reference evidence="2 3" key="1">
    <citation type="submission" date="2020-06" db="EMBL/GenBank/DDBJ databases">
        <authorList>
            <person name="Li R."/>
            <person name="Bekaert M."/>
        </authorList>
    </citation>
    <scope>NUCLEOTIDE SEQUENCE [LARGE SCALE GENOMIC DNA]</scope>
    <source>
        <strain evidence="3">wild</strain>
    </source>
</reference>
<proteinExistence type="predicted"/>